<keyword evidence="12" id="KW-0234">DNA repair</keyword>
<gene>
    <name evidence="18" type="ORF">KP509_30G043600</name>
</gene>
<dbReference type="GO" id="GO:0006325">
    <property type="term" value="P:chromatin organization"/>
    <property type="evidence" value="ECO:0007669"/>
    <property type="project" value="UniProtKB-KW"/>
</dbReference>
<evidence type="ECO:0000256" key="1">
    <source>
        <dbReference type="ARBA" id="ARBA00004123"/>
    </source>
</evidence>
<evidence type="ECO:0000256" key="13">
    <source>
        <dbReference type="ARBA" id="ARBA00023242"/>
    </source>
</evidence>
<evidence type="ECO:0000256" key="6">
    <source>
        <dbReference type="ARBA" id="ARBA00022703"/>
    </source>
</evidence>
<evidence type="ECO:0000256" key="15">
    <source>
        <dbReference type="ARBA" id="ARBA00025766"/>
    </source>
</evidence>
<dbReference type="EMBL" id="CM035435">
    <property type="protein sequence ID" value="KAH7290342.1"/>
    <property type="molecule type" value="Genomic_DNA"/>
</dbReference>
<sequence>MEGNSLMEMFPQHAALTQVLIAGSNSLQFPVENLRRGFPGARYADRFSVLVPFCLDYVKWDVVFNGEHPAHAPDIIFPLEDGKFQAALIADGNLLDSYAAWRILHDWNVKESSKLLELIKQLRLLYLQYQRKLVEKVEDPRVQFEIQTLSSMHGLEMCLIMVADKPSEVKFAVPLFQVDYDLGTVRLQEVIHLQVIYKIGQSWNFSVPQLKLFTPHRVKELFDVDDLKLPAWHDRMCIKEYLPSLIDRCKRQVQEAYTSAALRKTFIESLSVLFGHPIEADTIYGRKVSVLTSSATFIFLVHFGLGVQFPREQPTLTFQSCLHFDNNGKPVMRLYKEYPWSPRWETSEMVQRIFDFIAEESASFKSYCNDVLQNR</sequence>
<evidence type="ECO:0000313" key="18">
    <source>
        <dbReference type="EMBL" id="KAH7290342.1"/>
    </source>
</evidence>
<dbReference type="OrthoDB" id="538811at2759"/>
<name>A0A8T2R1U0_CERRI</name>
<evidence type="ECO:0000313" key="19">
    <source>
        <dbReference type="Proteomes" id="UP000825935"/>
    </source>
</evidence>
<evidence type="ECO:0000256" key="2">
    <source>
        <dbReference type="ARBA" id="ARBA00004496"/>
    </source>
</evidence>
<organism evidence="18 19">
    <name type="scientific">Ceratopteris richardii</name>
    <name type="common">Triangle waterfern</name>
    <dbReference type="NCBI Taxonomy" id="49495"/>
    <lineage>
        <taxon>Eukaryota</taxon>
        <taxon>Viridiplantae</taxon>
        <taxon>Streptophyta</taxon>
        <taxon>Embryophyta</taxon>
        <taxon>Tracheophyta</taxon>
        <taxon>Polypodiopsida</taxon>
        <taxon>Polypodiidae</taxon>
        <taxon>Polypodiales</taxon>
        <taxon>Pteridineae</taxon>
        <taxon>Pteridaceae</taxon>
        <taxon>Parkerioideae</taxon>
        <taxon>Ceratopteris</taxon>
    </lineage>
</organism>
<keyword evidence="10" id="KW-0833">Ubl conjugation pathway</keyword>
<evidence type="ECO:0000256" key="12">
    <source>
        <dbReference type="ARBA" id="ARBA00023204"/>
    </source>
</evidence>
<evidence type="ECO:0000256" key="4">
    <source>
        <dbReference type="ARBA" id="ARBA00022490"/>
    </source>
</evidence>
<comment type="subcellular location">
    <subcellularLocation>
        <location evidence="2">Cytoplasm</location>
    </subcellularLocation>
    <subcellularLocation>
        <location evidence="1">Nucleus</location>
    </subcellularLocation>
</comment>
<dbReference type="GO" id="GO:0006302">
    <property type="term" value="P:double-strand break repair"/>
    <property type="evidence" value="ECO:0007669"/>
    <property type="project" value="TreeGrafter"/>
</dbReference>
<comment type="similarity">
    <text evidence="15">Belongs to the BABAM2 family.</text>
</comment>
<dbReference type="GO" id="GO:0051301">
    <property type="term" value="P:cell division"/>
    <property type="evidence" value="ECO:0007669"/>
    <property type="project" value="UniProtKB-KW"/>
</dbReference>
<evidence type="ECO:0000256" key="9">
    <source>
        <dbReference type="ARBA" id="ARBA00022776"/>
    </source>
</evidence>
<dbReference type="PANTHER" id="PTHR15189">
    <property type="entry name" value="BRISC AND BRCA1-A COMPLEX MEMBER 2"/>
    <property type="match status" value="1"/>
</dbReference>
<evidence type="ECO:0000256" key="5">
    <source>
        <dbReference type="ARBA" id="ARBA00022618"/>
    </source>
</evidence>
<reference evidence="18" key="1">
    <citation type="submission" date="2021-08" db="EMBL/GenBank/DDBJ databases">
        <title>WGS assembly of Ceratopteris richardii.</title>
        <authorList>
            <person name="Marchant D.B."/>
            <person name="Chen G."/>
            <person name="Jenkins J."/>
            <person name="Shu S."/>
            <person name="Leebens-Mack J."/>
            <person name="Grimwood J."/>
            <person name="Schmutz J."/>
            <person name="Soltis P."/>
            <person name="Soltis D."/>
            <person name="Chen Z.-H."/>
        </authorList>
    </citation>
    <scope>NUCLEOTIDE SEQUENCE</scope>
    <source>
        <strain evidence="18">Whitten #5841</strain>
        <tissue evidence="18">Leaf</tissue>
    </source>
</reference>
<evidence type="ECO:0000256" key="10">
    <source>
        <dbReference type="ARBA" id="ARBA00022786"/>
    </source>
</evidence>
<dbReference type="OMA" id="AGSTWRH"/>
<evidence type="ECO:0000256" key="3">
    <source>
        <dbReference type="ARBA" id="ARBA00019438"/>
    </source>
</evidence>
<keyword evidence="6" id="KW-0053">Apoptosis</keyword>
<evidence type="ECO:0000256" key="7">
    <source>
        <dbReference type="ARBA" id="ARBA00022737"/>
    </source>
</evidence>
<evidence type="ECO:0000256" key="14">
    <source>
        <dbReference type="ARBA" id="ARBA00023306"/>
    </source>
</evidence>
<dbReference type="GO" id="GO:0070552">
    <property type="term" value="C:BRISC complex"/>
    <property type="evidence" value="ECO:0007669"/>
    <property type="project" value="InterPro"/>
</dbReference>
<keyword evidence="4" id="KW-0963">Cytoplasm</keyword>
<evidence type="ECO:0000256" key="8">
    <source>
        <dbReference type="ARBA" id="ARBA00022763"/>
    </source>
</evidence>
<protein>
    <recommendedName>
        <fullName evidence="3">BRISC and BRCA1-A complex member 2</fullName>
    </recommendedName>
    <alternativeName>
        <fullName evidence="16">BRCA1-A complex subunit BRE</fullName>
    </alternativeName>
    <alternativeName>
        <fullName evidence="17">BRCA1/BRCA2-containing complex subunit 45</fullName>
    </alternativeName>
</protein>
<keyword evidence="11" id="KW-0156">Chromatin regulator</keyword>
<keyword evidence="5" id="KW-0132">Cell division</keyword>
<evidence type="ECO:0000256" key="17">
    <source>
        <dbReference type="ARBA" id="ARBA00032630"/>
    </source>
</evidence>
<dbReference type="AlphaFoldDB" id="A0A8T2R1U0"/>
<keyword evidence="13" id="KW-0539">Nucleus</keyword>
<dbReference type="PANTHER" id="PTHR15189:SF7">
    <property type="entry name" value="BRISC AND BRCA1-A COMPLEX MEMBER 2"/>
    <property type="match status" value="1"/>
</dbReference>
<evidence type="ECO:0000256" key="16">
    <source>
        <dbReference type="ARBA" id="ARBA00032491"/>
    </source>
</evidence>
<keyword evidence="7" id="KW-0677">Repeat</keyword>
<dbReference type="GO" id="GO:0005737">
    <property type="term" value="C:cytoplasm"/>
    <property type="evidence" value="ECO:0007669"/>
    <property type="project" value="UniProtKB-SubCell"/>
</dbReference>
<keyword evidence="19" id="KW-1185">Reference proteome</keyword>
<accession>A0A8T2R1U0</accession>
<dbReference type="Proteomes" id="UP000825935">
    <property type="component" value="Chromosome 30"/>
</dbReference>
<dbReference type="InterPro" id="IPR010358">
    <property type="entry name" value="BRE"/>
</dbReference>
<dbReference type="InterPro" id="IPR016135">
    <property type="entry name" value="UBQ-conjugating_enzyme/RWD"/>
</dbReference>
<dbReference type="Pfam" id="PF06113">
    <property type="entry name" value="BRE"/>
    <property type="match status" value="1"/>
</dbReference>
<comment type="caution">
    <text evidence="18">The sequence shown here is derived from an EMBL/GenBank/DDBJ whole genome shotgun (WGS) entry which is preliminary data.</text>
</comment>
<keyword evidence="8" id="KW-0227">DNA damage</keyword>
<proteinExistence type="inferred from homology"/>
<keyword evidence="9" id="KW-0498">Mitosis</keyword>
<evidence type="ECO:0000256" key="11">
    <source>
        <dbReference type="ARBA" id="ARBA00022853"/>
    </source>
</evidence>
<keyword evidence="14" id="KW-0131">Cell cycle</keyword>
<dbReference type="SUPFAM" id="SSF54495">
    <property type="entry name" value="UBC-like"/>
    <property type="match status" value="1"/>
</dbReference>
<dbReference type="EMBL" id="CM035435">
    <property type="protein sequence ID" value="KAH7290343.1"/>
    <property type="molecule type" value="Genomic_DNA"/>
</dbReference>